<evidence type="ECO:0000256" key="1">
    <source>
        <dbReference type="ARBA" id="ARBA00011073"/>
    </source>
</evidence>
<feature type="domain" description="Inhibitor I9" evidence="10">
    <location>
        <begin position="61"/>
        <end position="107"/>
    </location>
</feature>
<dbReference type="InterPro" id="IPR023828">
    <property type="entry name" value="Peptidase_S8_Ser-AS"/>
</dbReference>
<dbReference type="PANTHER" id="PTHR43806:SF11">
    <property type="entry name" value="CEREVISIN-RELATED"/>
    <property type="match status" value="1"/>
</dbReference>
<dbReference type="PROSITE" id="PS00137">
    <property type="entry name" value="SUBTILASE_HIS"/>
    <property type="match status" value="1"/>
</dbReference>
<dbReference type="PANTHER" id="PTHR43806">
    <property type="entry name" value="PEPTIDASE S8"/>
    <property type="match status" value="1"/>
</dbReference>
<feature type="domain" description="Peptidase S8/S53" evidence="9">
    <location>
        <begin position="138"/>
        <end position="372"/>
    </location>
</feature>
<feature type="chain" id="PRO_5012014511" evidence="8">
    <location>
        <begin position="30"/>
        <end position="391"/>
    </location>
</feature>
<keyword evidence="4 6" id="KW-0720">Serine protease</keyword>
<accession>A0A238VIU0</accession>
<dbReference type="Gene3D" id="3.30.70.80">
    <property type="entry name" value="Peptidase S8 propeptide/proteinase inhibitor I9"/>
    <property type="match status" value="1"/>
</dbReference>
<dbReference type="PRINTS" id="PR00723">
    <property type="entry name" value="SUBTILISIN"/>
</dbReference>
<dbReference type="GO" id="GO:0004252">
    <property type="term" value="F:serine-type endopeptidase activity"/>
    <property type="evidence" value="ECO:0007669"/>
    <property type="project" value="UniProtKB-UniRule"/>
</dbReference>
<dbReference type="InterPro" id="IPR034193">
    <property type="entry name" value="PCSK9_ProteinaseK-like"/>
</dbReference>
<protein>
    <submittedName>
        <fullName evidence="11">Serine protease, subtilisin family</fullName>
    </submittedName>
</protein>
<organism evidence="11 12">
    <name type="scientific">Blastococcus mobilis</name>
    <dbReference type="NCBI Taxonomy" id="1938746"/>
    <lineage>
        <taxon>Bacteria</taxon>
        <taxon>Bacillati</taxon>
        <taxon>Actinomycetota</taxon>
        <taxon>Actinomycetes</taxon>
        <taxon>Geodermatophilales</taxon>
        <taxon>Geodermatophilaceae</taxon>
        <taxon>Blastococcus</taxon>
    </lineage>
</organism>
<dbReference type="Gene3D" id="3.40.50.200">
    <property type="entry name" value="Peptidase S8/S53 domain"/>
    <property type="match status" value="1"/>
</dbReference>
<comment type="similarity">
    <text evidence="1 6 7">Belongs to the peptidase S8 family.</text>
</comment>
<dbReference type="InterPro" id="IPR015500">
    <property type="entry name" value="Peptidase_S8_subtilisin-rel"/>
</dbReference>
<gene>
    <name evidence="11" type="ORF">SAMN06272737_103226</name>
</gene>
<dbReference type="InterPro" id="IPR037045">
    <property type="entry name" value="S8pro/Inhibitor_I9_sf"/>
</dbReference>
<dbReference type="AlphaFoldDB" id="A0A238VIU0"/>
<dbReference type="EMBL" id="FZNO01000003">
    <property type="protein sequence ID" value="SNR34098.1"/>
    <property type="molecule type" value="Genomic_DNA"/>
</dbReference>
<dbReference type="SUPFAM" id="SSF52743">
    <property type="entry name" value="Subtilisin-like"/>
    <property type="match status" value="1"/>
</dbReference>
<evidence type="ECO:0000313" key="12">
    <source>
        <dbReference type="Proteomes" id="UP000198403"/>
    </source>
</evidence>
<keyword evidence="8" id="KW-0732">Signal</keyword>
<keyword evidence="12" id="KW-1185">Reference proteome</keyword>
<dbReference type="SUPFAM" id="SSF54897">
    <property type="entry name" value="Protease propeptides/inhibitors"/>
    <property type="match status" value="1"/>
</dbReference>
<dbReference type="PROSITE" id="PS00138">
    <property type="entry name" value="SUBTILASE_SER"/>
    <property type="match status" value="1"/>
</dbReference>
<evidence type="ECO:0000313" key="11">
    <source>
        <dbReference type="EMBL" id="SNR34098.1"/>
    </source>
</evidence>
<evidence type="ECO:0000256" key="8">
    <source>
        <dbReference type="SAM" id="SignalP"/>
    </source>
</evidence>
<sequence length="391" mass="38584">MPIRKNLAAAAIAALAATGVGTTAGTAAAAPSVPAAGSPVGSYIVSLAPGHVPAAVAERAGRLGGRIDHVYTAALSGFAVTLPTALADRLSGLPGVVTVEPDQPIQLTTTQTGATWGLDRTDQRALPLSSSYSYTATGAGVTAYVIDTGIRFSHVDFGGRAVSGYDAIDGGTADDCNGHGTHVAGTVGGAAHGVAKGVRLVGVRVLDCAGSGSTSGVIAGIDWVTAHHQAGQPAVANMSLGGGLSTTLDNAVARSISDGVTYAVAAGNGNSSGVPQDACYSSPARVTAALTVGASDRTDAPASFSNYGSCVDLFAPGVGITSDWHTGTTATATISGTSMATPHVAGVAALYLQTNTGASPATVSTAIKTLTTKDAVRTTRTANNDLLFSNY</sequence>
<dbReference type="PROSITE" id="PS00136">
    <property type="entry name" value="SUBTILASE_ASP"/>
    <property type="match status" value="1"/>
</dbReference>
<dbReference type="Pfam" id="PF00082">
    <property type="entry name" value="Peptidase_S8"/>
    <property type="match status" value="1"/>
</dbReference>
<feature type="signal peptide" evidence="8">
    <location>
        <begin position="1"/>
        <end position="29"/>
    </location>
</feature>
<dbReference type="InterPro" id="IPR050131">
    <property type="entry name" value="Peptidase_S8_subtilisin-like"/>
</dbReference>
<dbReference type="GO" id="GO:0005615">
    <property type="term" value="C:extracellular space"/>
    <property type="evidence" value="ECO:0007669"/>
    <property type="project" value="TreeGrafter"/>
</dbReference>
<dbReference type="InterPro" id="IPR023827">
    <property type="entry name" value="Peptidase_S8_Asp-AS"/>
</dbReference>
<keyword evidence="2 6" id="KW-0645">Protease</keyword>
<evidence type="ECO:0000256" key="2">
    <source>
        <dbReference type="ARBA" id="ARBA00022670"/>
    </source>
</evidence>
<dbReference type="InterPro" id="IPR022398">
    <property type="entry name" value="Peptidase_S8_His-AS"/>
</dbReference>
<feature type="active site" description="Charge relay system" evidence="5 6">
    <location>
        <position position="179"/>
    </location>
</feature>
<proteinExistence type="inferred from homology"/>
<dbReference type="FunFam" id="3.40.50.200:FF:000014">
    <property type="entry name" value="Proteinase K"/>
    <property type="match status" value="1"/>
</dbReference>
<dbReference type="CDD" id="cd04077">
    <property type="entry name" value="Peptidases_S8_PCSK9_ProteinaseK_like"/>
    <property type="match status" value="1"/>
</dbReference>
<evidence type="ECO:0000259" key="9">
    <source>
        <dbReference type="Pfam" id="PF00082"/>
    </source>
</evidence>
<keyword evidence="3 6" id="KW-0378">Hydrolase</keyword>
<dbReference type="RefSeq" id="WP_217899158.1">
    <property type="nucleotide sequence ID" value="NZ_FZNO01000003.1"/>
</dbReference>
<feature type="active site" description="Charge relay system" evidence="5 6">
    <location>
        <position position="147"/>
    </location>
</feature>
<feature type="active site" description="Charge relay system" evidence="5 6">
    <location>
        <position position="338"/>
    </location>
</feature>
<dbReference type="GO" id="GO:0006508">
    <property type="term" value="P:proteolysis"/>
    <property type="evidence" value="ECO:0007669"/>
    <property type="project" value="UniProtKB-KW"/>
</dbReference>
<evidence type="ECO:0000256" key="4">
    <source>
        <dbReference type="ARBA" id="ARBA00022825"/>
    </source>
</evidence>
<dbReference type="InterPro" id="IPR000209">
    <property type="entry name" value="Peptidase_S8/S53_dom"/>
</dbReference>
<name>A0A238VIU0_9ACTN</name>
<dbReference type="Pfam" id="PF05922">
    <property type="entry name" value="Inhibitor_I9"/>
    <property type="match status" value="1"/>
</dbReference>
<evidence type="ECO:0000259" key="10">
    <source>
        <dbReference type="Pfam" id="PF05922"/>
    </source>
</evidence>
<dbReference type="InterPro" id="IPR010259">
    <property type="entry name" value="S8pro/Inhibitor_I9"/>
</dbReference>
<evidence type="ECO:0000256" key="6">
    <source>
        <dbReference type="PROSITE-ProRule" id="PRU01240"/>
    </source>
</evidence>
<evidence type="ECO:0000256" key="5">
    <source>
        <dbReference type="PIRSR" id="PIRSR615500-1"/>
    </source>
</evidence>
<reference evidence="11 12" key="1">
    <citation type="submission" date="2017-06" db="EMBL/GenBank/DDBJ databases">
        <authorList>
            <person name="Kim H.J."/>
            <person name="Triplett B.A."/>
        </authorList>
    </citation>
    <scope>NUCLEOTIDE SEQUENCE [LARGE SCALE GENOMIC DNA]</scope>
    <source>
        <strain evidence="11 12">DSM 44272</strain>
    </source>
</reference>
<dbReference type="InterPro" id="IPR036852">
    <property type="entry name" value="Peptidase_S8/S53_dom_sf"/>
</dbReference>
<evidence type="ECO:0000256" key="3">
    <source>
        <dbReference type="ARBA" id="ARBA00022801"/>
    </source>
</evidence>
<dbReference type="Proteomes" id="UP000198403">
    <property type="component" value="Unassembled WGS sequence"/>
</dbReference>
<evidence type="ECO:0000256" key="7">
    <source>
        <dbReference type="RuleBase" id="RU003355"/>
    </source>
</evidence>
<dbReference type="PROSITE" id="PS51892">
    <property type="entry name" value="SUBTILASE"/>
    <property type="match status" value="1"/>
</dbReference>